<reference evidence="1 2" key="1">
    <citation type="submission" date="2020-04" db="EMBL/GenBank/DDBJ databases">
        <title>MicrobeNet Type strains.</title>
        <authorList>
            <person name="Nicholson A.C."/>
        </authorList>
    </citation>
    <scope>NUCLEOTIDE SEQUENCE [LARGE SCALE GENOMIC DNA]</scope>
    <source>
        <strain evidence="1 2">ATCC BAA-14</strain>
    </source>
</reference>
<dbReference type="InterPro" id="IPR029470">
    <property type="entry name" value="PDDEXK_4"/>
</dbReference>
<comment type="caution">
    <text evidence="1">The sequence shown here is derived from an EMBL/GenBank/DDBJ whole genome shotgun (WGS) entry which is preliminary data.</text>
</comment>
<gene>
    <name evidence="1" type="ORF">HGA05_25925</name>
</gene>
<dbReference type="AlphaFoldDB" id="A0A846WWK0"/>
<evidence type="ECO:0000313" key="2">
    <source>
        <dbReference type="Proteomes" id="UP000563898"/>
    </source>
</evidence>
<protein>
    <submittedName>
        <fullName evidence="1">Uncharacterized protein</fullName>
    </submittedName>
</protein>
<name>A0A846WWK0_9ACTN</name>
<organism evidence="1 2">
    <name type="scientific">Gordonia polyisoprenivorans</name>
    <dbReference type="NCBI Taxonomy" id="84595"/>
    <lineage>
        <taxon>Bacteria</taxon>
        <taxon>Bacillati</taxon>
        <taxon>Actinomycetota</taxon>
        <taxon>Actinomycetes</taxon>
        <taxon>Mycobacteriales</taxon>
        <taxon>Gordoniaceae</taxon>
        <taxon>Gordonia</taxon>
    </lineage>
</organism>
<dbReference type="EMBL" id="JAAXPC010000026">
    <property type="protein sequence ID" value="NKY05003.1"/>
    <property type="molecule type" value="Genomic_DNA"/>
</dbReference>
<sequence>MRAQREWQHLDLVLSWTNRPPLVVENKVFSIPRQDQLDGYAQKIRKLKTLGPETRAILLSLGDPGWRKYTSVGEPDVDWHFVSYGELAARLASQFPSGQSYELETARRYVQLAQQLQKLADLLQIDDESEPVFISGWAAEADDKQLMTAVSKLRALYVSNFIDKQIPSSETSRSASAGFTRATPIVEFTYSIGSGDDDVRVGWQVQGQQFRLFAVLPHLDGRTEDLRAARSRWGLENRQYFDFGSLAEIVGLSVRDTVPANDTFNRYDPDFIYKYLKMPDLTVGELVQLAKRYQADLPDND</sequence>
<proteinExistence type="predicted"/>
<evidence type="ECO:0000313" key="1">
    <source>
        <dbReference type="EMBL" id="NKY05003.1"/>
    </source>
</evidence>
<dbReference type="Proteomes" id="UP000563898">
    <property type="component" value="Unassembled WGS sequence"/>
</dbReference>
<dbReference type="Pfam" id="PF14281">
    <property type="entry name" value="PDDEXK_4"/>
    <property type="match status" value="1"/>
</dbReference>
<dbReference type="RefSeq" id="WP_006372063.1">
    <property type="nucleotide sequence ID" value="NZ_CP073075.1"/>
</dbReference>
<accession>A0A846WWK0</accession>